<name>A0A1I1GD82_9LACT</name>
<evidence type="ECO:0000259" key="1">
    <source>
        <dbReference type="Pfam" id="PF09664"/>
    </source>
</evidence>
<protein>
    <submittedName>
        <fullName evidence="3">TIGR02679 family protein</fullName>
    </submittedName>
</protein>
<sequence length="435" mass="50305">MDHTLKDAVKFFRSKKVYGKLFLAFKQKYQSYGRVGGSVSLAAYSEEELMEIATFLGMRSDKMLKKRRVTLLQFEKQLLQYKFDVDDLKTLLEAYFDEPLISNQERSENEAAKKEAFIEQMIMCHPMLSEWLNYIKAKSQDTYWIHRTMDASRETFKENASILSRSMKALPESPVRLPVFAQKLTGQPHAFDRNTELGRLLVHLLAFKQSLLAKESLQIPSTSEDITELLLTFNILRDDITNYVTMANILANTPNGKEKVWEMACETHTVLNLPIRELLDVTALYPKDRKDHSAKDIWIVENSGIFSSLLDEIPDLPLICTHGQFKLSAWKCFDLLVEEDCLLHYASDLDPEGIGMAYRLLLRYPNSVKLWKMDVTSYDKAVSEDENISERRLNQLKMIEHPFLDGVKTAVMLKKRPAYQEALLDEMISELKQAY</sequence>
<dbReference type="STRING" id="753702.SAMN04488102_10315"/>
<dbReference type="Pfam" id="PF11796">
    <property type="entry name" value="DUF3323"/>
    <property type="match status" value="1"/>
</dbReference>
<evidence type="ECO:0000259" key="2">
    <source>
        <dbReference type="Pfam" id="PF11796"/>
    </source>
</evidence>
<dbReference type="Proteomes" id="UP000199612">
    <property type="component" value="Unassembled WGS sequence"/>
</dbReference>
<feature type="domain" description="Conserved hypothetical protein CHP02679 N terminus" evidence="2">
    <location>
        <begin position="36"/>
        <end position="250"/>
    </location>
</feature>
<dbReference type="OrthoDB" id="1661308at2"/>
<organism evidence="3 4">
    <name type="scientific">Alkalibacterium subtropicum</name>
    <dbReference type="NCBI Taxonomy" id="753702"/>
    <lineage>
        <taxon>Bacteria</taxon>
        <taxon>Bacillati</taxon>
        <taxon>Bacillota</taxon>
        <taxon>Bacilli</taxon>
        <taxon>Lactobacillales</taxon>
        <taxon>Carnobacteriaceae</taxon>
        <taxon>Alkalibacterium</taxon>
    </lineage>
</organism>
<reference evidence="4" key="1">
    <citation type="submission" date="2016-10" db="EMBL/GenBank/DDBJ databases">
        <authorList>
            <person name="Varghese N."/>
            <person name="Submissions S."/>
        </authorList>
    </citation>
    <scope>NUCLEOTIDE SEQUENCE [LARGE SCALE GENOMIC DNA]</scope>
    <source>
        <strain evidence="4">DSM 23664</strain>
    </source>
</reference>
<dbReference type="EMBL" id="FOLT01000003">
    <property type="protein sequence ID" value="SFC09426.1"/>
    <property type="molecule type" value="Genomic_DNA"/>
</dbReference>
<dbReference type="RefSeq" id="WP_091528756.1">
    <property type="nucleotide sequence ID" value="NZ_FOLT01000003.1"/>
</dbReference>
<evidence type="ECO:0000313" key="4">
    <source>
        <dbReference type="Proteomes" id="UP000199612"/>
    </source>
</evidence>
<dbReference type="InterPro" id="IPR024466">
    <property type="entry name" value="CHP02679_N"/>
</dbReference>
<dbReference type="AlphaFoldDB" id="A0A1I1GD82"/>
<gene>
    <name evidence="3" type="ORF">SAMN04488102_10315</name>
</gene>
<dbReference type="Pfam" id="PF09664">
    <property type="entry name" value="DUF2399"/>
    <property type="match status" value="1"/>
</dbReference>
<proteinExistence type="predicted"/>
<feature type="domain" description="DUF2399" evidence="1">
    <location>
        <begin position="272"/>
        <end position="431"/>
    </location>
</feature>
<dbReference type="InterPro" id="IPR024465">
    <property type="entry name" value="DUF2399"/>
</dbReference>
<keyword evidence="4" id="KW-1185">Reference proteome</keyword>
<evidence type="ECO:0000313" key="3">
    <source>
        <dbReference type="EMBL" id="SFC09426.1"/>
    </source>
</evidence>
<accession>A0A1I1GD82</accession>